<gene>
    <name evidence="2" type="ORF">AAGT77_05875</name>
</gene>
<name>A0ABZ3E5Z2_9GAMM</name>
<dbReference type="InterPro" id="IPR005039">
    <property type="entry name" value="Ant_C"/>
</dbReference>
<organism evidence="2 3">
    <name type="scientific">Marinobacter alkaliphilus</name>
    <dbReference type="NCBI Taxonomy" id="254719"/>
    <lineage>
        <taxon>Bacteria</taxon>
        <taxon>Pseudomonadati</taxon>
        <taxon>Pseudomonadota</taxon>
        <taxon>Gammaproteobacteria</taxon>
        <taxon>Pseudomonadales</taxon>
        <taxon>Marinobacteraceae</taxon>
        <taxon>Marinobacter</taxon>
    </lineage>
</organism>
<dbReference type="EMBL" id="CP152380">
    <property type="protein sequence ID" value="XAF55074.1"/>
    <property type="molecule type" value="Genomic_DNA"/>
</dbReference>
<keyword evidence="3" id="KW-1185">Reference proteome</keyword>
<reference evidence="2 3" key="1">
    <citation type="submission" date="2024-04" db="EMBL/GenBank/DDBJ databases">
        <title>Marinobacter sp. SBY-1.</title>
        <authorList>
            <person name="Pan C."/>
        </authorList>
    </citation>
    <scope>NUCLEOTIDE SEQUENCE [LARGE SCALE GENOMIC DNA]</scope>
    <source>
        <strain evidence="2 3">SBY-1</strain>
    </source>
</reference>
<proteinExistence type="predicted"/>
<sequence>MEYTFDQAAALLDTGRNKLARELRRLNMLDQHNMPAGRFRGQGIFVVKTGTYKHPTRGETPYTKTLITARGLELIRYRLTPKEEATMTNPSDQQPTGRVHDLGEMTVINEEHGRCHHRVAMVVVFDSPEQAQACVKAGTVRLIPSMDLNPDATEGMRHGG</sequence>
<protein>
    <submittedName>
        <fullName evidence="2">Phage antirepressor KilAC domain-containing protein</fullName>
    </submittedName>
</protein>
<dbReference type="Proteomes" id="UP001445268">
    <property type="component" value="Chromosome"/>
</dbReference>
<accession>A0ABZ3E5Z2</accession>
<evidence type="ECO:0000313" key="2">
    <source>
        <dbReference type="EMBL" id="XAF55074.1"/>
    </source>
</evidence>
<dbReference type="Pfam" id="PF03374">
    <property type="entry name" value="ANT"/>
    <property type="match status" value="1"/>
</dbReference>
<dbReference type="RefSeq" id="WP_342632107.1">
    <property type="nucleotide sequence ID" value="NZ_CP152380.1"/>
</dbReference>
<evidence type="ECO:0000313" key="3">
    <source>
        <dbReference type="Proteomes" id="UP001445268"/>
    </source>
</evidence>
<evidence type="ECO:0000259" key="1">
    <source>
        <dbReference type="Pfam" id="PF03374"/>
    </source>
</evidence>
<feature type="domain" description="Antirepressor protein C-terminal" evidence="1">
    <location>
        <begin position="3"/>
        <end position="80"/>
    </location>
</feature>